<proteinExistence type="predicted"/>
<dbReference type="AlphaFoldDB" id="A0A3R8VMY4"/>
<evidence type="ECO:0000313" key="1">
    <source>
        <dbReference type="EMBL" id="RRV05092.1"/>
    </source>
</evidence>
<gene>
    <name evidence="1" type="ORF">EGJ28_21455</name>
</gene>
<organism evidence="1 2">
    <name type="scientific">Stutzerimonas xanthomarina</name>
    <dbReference type="NCBI Taxonomy" id="271420"/>
    <lineage>
        <taxon>Bacteria</taxon>
        <taxon>Pseudomonadati</taxon>
        <taxon>Pseudomonadota</taxon>
        <taxon>Gammaproteobacteria</taxon>
        <taxon>Pseudomonadales</taxon>
        <taxon>Pseudomonadaceae</taxon>
        <taxon>Stutzerimonas</taxon>
    </lineage>
</organism>
<evidence type="ECO:0000313" key="2">
    <source>
        <dbReference type="Proteomes" id="UP000276506"/>
    </source>
</evidence>
<dbReference type="Pfam" id="PF11275">
    <property type="entry name" value="DUF3077"/>
    <property type="match status" value="1"/>
</dbReference>
<dbReference type="RefSeq" id="WP_125940340.1">
    <property type="nucleotide sequence ID" value="NZ_RHQL01000019.1"/>
</dbReference>
<protein>
    <submittedName>
        <fullName evidence="1">DUF3077 domain-containing protein</fullName>
    </submittedName>
</protein>
<name>A0A3R8VMY4_9GAMM</name>
<sequence>MSATRLRTQAQEFGYSSGQALFSVNKGFDMIDALEHASSLLDIASKLTLNVACETAGSNEAHAAQHLSEMAKALVDACIGGAIAGKGGAQ</sequence>
<dbReference type="Proteomes" id="UP000276506">
    <property type="component" value="Unassembled WGS sequence"/>
</dbReference>
<dbReference type="EMBL" id="RHQL01000019">
    <property type="protein sequence ID" value="RRV05092.1"/>
    <property type="molecule type" value="Genomic_DNA"/>
</dbReference>
<comment type="caution">
    <text evidence="1">The sequence shown here is derived from an EMBL/GenBank/DDBJ whole genome shotgun (WGS) entry which is preliminary data.</text>
</comment>
<accession>A0A3R8VMY4</accession>
<reference evidence="1 2" key="1">
    <citation type="submission" date="2018-10" db="EMBL/GenBank/DDBJ databases">
        <title>Transmission dynamics of multidrug resistant bacteria on intensive care unit surfaces.</title>
        <authorList>
            <person name="D'Souza A.W."/>
            <person name="Potter R.F."/>
            <person name="Wallace M."/>
            <person name="Shupe A."/>
            <person name="Patel S."/>
            <person name="Sun S."/>
            <person name="Gul D."/>
            <person name="Kwon J.H."/>
            <person name="Andleeb S."/>
            <person name="Burnham C.-A.D."/>
            <person name="Dantas G."/>
        </authorList>
    </citation>
    <scope>NUCLEOTIDE SEQUENCE [LARGE SCALE GENOMIC DNA]</scope>
    <source>
        <strain evidence="1 2">PX_177</strain>
    </source>
</reference>
<dbReference type="InterPro" id="IPR021427">
    <property type="entry name" value="DUF3077"/>
</dbReference>